<reference evidence="1" key="1">
    <citation type="submission" date="2018-02" db="EMBL/GenBank/DDBJ databases">
        <title>Rhizophora mucronata_Transcriptome.</title>
        <authorList>
            <person name="Meera S.P."/>
            <person name="Sreeshan A."/>
            <person name="Augustine A."/>
        </authorList>
    </citation>
    <scope>NUCLEOTIDE SEQUENCE</scope>
    <source>
        <tissue evidence="1">Leaf</tissue>
    </source>
</reference>
<accession>A0A2P2MJ90</accession>
<evidence type="ECO:0000313" key="1">
    <source>
        <dbReference type="EMBL" id="MBX30257.1"/>
    </source>
</evidence>
<organism evidence="1">
    <name type="scientific">Rhizophora mucronata</name>
    <name type="common">Asiatic mangrove</name>
    <dbReference type="NCBI Taxonomy" id="61149"/>
    <lineage>
        <taxon>Eukaryota</taxon>
        <taxon>Viridiplantae</taxon>
        <taxon>Streptophyta</taxon>
        <taxon>Embryophyta</taxon>
        <taxon>Tracheophyta</taxon>
        <taxon>Spermatophyta</taxon>
        <taxon>Magnoliopsida</taxon>
        <taxon>eudicotyledons</taxon>
        <taxon>Gunneridae</taxon>
        <taxon>Pentapetalae</taxon>
        <taxon>rosids</taxon>
        <taxon>fabids</taxon>
        <taxon>Malpighiales</taxon>
        <taxon>Rhizophoraceae</taxon>
        <taxon>Rhizophora</taxon>
    </lineage>
</organism>
<dbReference type="EMBL" id="GGEC01049773">
    <property type="protein sequence ID" value="MBX30257.1"/>
    <property type="molecule type" value="Transcribed_RNA"/>
</dbReference>
<sequence length="36" mass="4339">MANKYLFVQLKGQRLTNIFKVVDAFEDCKRVSYKVW</sequence>
<name>A0A2P2MJ90_RHIMU</name>
<dbReference type="AlphaFoldDB" id="A0A2P2MJ90"/>
<protein>
    <submittedName>
        <fullName evidence="1">Uncharacterized protein</fullName>
    </submittedName>
</protein>
<proteinExistence type="predicted"/>